<feature type="domain" description="Thiazole synthase ThiG" evidence="8">
    <location>
        <begin position="18"/>
        <end position="251"/>
    </location>
</feature>
<evidence type="ECO:0000256" key="1">
    <source>
        <dbReference type="ARBA" id="ARBA00002834"/>
    </source>
</evidence>
<evidence type="ECO:0000256" key="4">
    <source>
        <dbReference type="ARBA" id="ARBA00022679"/>
    </source>
</evidence>
<evidence type="ECO:0000259" key="8">
    <source>
        <dbReference type="Pfam" id="PF05690"/>
    </source>
</evidence>
<keyword evidence="4" id="KW-0808">Transferase</keyword>
<dbReference type="InterPro" id="IPR033983">
    <property type="entry name" value="Thiazole_synthase_ThiG"/>
</dbReference>
<comment type="catalytic activity">
    <reaction evidence="7">
        <text>[ThiS sulfur-carrier protein]-C-terminal-Gly-aminoethanethioate + 2-iminoacetate + 1-deoxy-D-xylulose 5-phosphate = [ThiS sulfur-carrier protein]-C-terminal Gly-Gly + 2-[(2R,5Z)-2-carboxy-4-methylthiazol-5(2H)-ylidene]ethyl phosphate + 2 H2O + H(+)</text>
        <dbReference type="Rhea" id="RHEA:26297"/>
        <dbReference type="Rhea" id="RHEA-COMP:12909"/>
        <dbReference type="Rhea" id="RHEA-COMP:19908"/>
        <dbReference type="ChEBI" id="CHEBI:15377"/>
        <dbReference type="ChEBI" id="CHEBI:15378"/>
        <dbReference type="ChEBI" id="CHEBI:57792"/>
        <dbReference type="ChEBI" id="CHEBI:62899"/>
        <dbReference type="ChEBI" id="CHEBI:77846"/>
        <dbReference type="ChEBI" id="CHEBI:90778"/>
        <dbReference type="ChEBI" id="CHEBI:232372"/>
        <dbReference type="EC" id="2.8.1.10"/>
    </reaction>
</comment>
<sequence>MTDIKSIEETLKDDKLVIGEHEFTSRFILGSGKYSMKLIESAIKYADAQIITLALRRTNTKDNENILDYIPEGITLLPNTSGARNAEEAVRIARLAREVGCGDFVKIEIMRDSKYLLPDNEETVKATEILAKEGFVVMPYMYPDLNIARDLVDAGAACVMPLASPIGSNKGLATKDFIQILIDEIELPIIVDAGIGSPSQACEAMEMGAAAVMANTALATAGNLPVMADAFKRAIIAGREAYLSGLGRVLTRGASPSDTLTGFLRD</sequence>
<dbReference type="RefSeq" id="WP_078765994.1">
    <property type="nucleotide sequence ID" value="NZ_FUXZ01000006.1"/>
</dbReference>
<dbReference type="SUPFAM" id="SSF110399">
    <property type="entry name" value="ThiG-like"/>
    <property type="match status" value="1"/>
</dbReference>
<dbReference type="GO" id="GO:0009229">
    <property type="term" value="P:thiamine diphosphate biosynthetic process"/>
    <property type="evidence" value="ECO:0007669"/>
    <property type="project" value="UniProtKB-UniPathway"/>
</dbReference>
<dbReference type="InterPro" id="IPR008867">
    <property type="entry name" value="ThiG"/>
</dbReference>
<keyword evidence="5" id="KW-0784">Thiamine biosynthesis</keyword>
<proteinExistence type="predicted"/>
<comment type="function">
    <text evidence="1">Catalyzes the rearrangement of 1-deoxy-D-xylulose 5-phosphate (DXP) to produce the thiazole phosphate moiety of thiamine. Sulfur is provided by the thiocarboxylate moiety of the carrier protein ThiS. In vitro, sulfur can be provided by H(2)S.</text>
</comment>
<dbReference type="CDD" id="cd04728">
    <property type="entry name" value="ThiG"/>
    <property type="match status" value="1"/>
</dbReference>
<dbReference type="UniPathway" id="UPA00060"/>
<keyword evidence="6" id="KW-0704">Schiff base</keyword>
<protein>
    <recommendedName>
        <fullName evidence="3">thiazole synthase</fullName>
        <ecNumber evidence="3">2.8.1.10</ecNumber>
    </recommendedName>
</protein>
<evidence type="ECO:0000313" key="9">
    <source>
        <dbReference type="EMBL" id="SKA65526.1"/>
    </source>
</evidence>
<evidence type="ECO:0000256" key="6">
    <source>
        <dbReference type="ARBA" id="ARBA00023270"/>
    </source>
</evidence>
<dbReference type="PANTHER" id="PTHR34266">
    <property type="entry name" value="THIAZOLE SYNTHASE"/>
    <property type="match status" value="1"/>
</dbReference>
<dbReference type="Proteomes" id="UP000190814">
    <property type="component" value="Unassembled WGS sequence"/>
</dbReference>
<keyword evidence="10" id="KW-1185">Reference proteome</keyword>
<evidence type="ECO:0000256" key="5">
    <source>
        <dbReference type="ARBA" id="ARBA00022977"/>
    </source>
</evidence>
<dbReference type="EC" id="2.8.1.10" evidence="3"/>
<dbReference type="OrthoDB" id="9805935at2"/>
<name>A0A1T4VKR9_9FIRM</name>
<dbReference type="GO" id="GO:1990107">
    <property type="term" value="F:thiazole synthase activity"/>
    <property type="evidence" value="ECO:0007669"/>
    <property type="project" value="UniProtKB-EC"/>
</dbReference>
<evidence type="ECO:0000256" key="3">
    <source>
        <dbReference type="ARBA" id="ARBA00011960"/>
    </source>
</evidence>
<reference evidence="9 10" key="1">
    <citation type="submission" date="2017-02" db="EMBL/GenBank/DDBJ databases">
        <authorList>
            <person name="Peterson S.W."/>
        </authorList>
    </citation>
    <scope>NUCLEOTIDE SEQUENCE [LARGE SCALE GENOMIC DNA]</scope>
    <source>
        <strain evidence="9 10">ATCC 35992</strain>
    </source>
</reference>
<accession>A0A1T4VKR9</accession>
<evidence type="ECO:0000256" key="2">
    <source>
        <dbReference type="ARBA" id="ARBA00004948"/>
    </source>
</evidence>
<dbReference type="AlphaFoldDB" id="A0A1T4VKR9"/>
<dbReference type="STRING" id="39495.SAMN02745111_01121"/>
<comment type="pathway">
    <text evidence="2">Cofactor biosynthesis; thiamine diphosphate biosynthesis.</text>
</comment>
<organism evidence="9 10">
    <name type="scientific">Eubacterium uniforme</name>
    <dbReference type="NCBI Taxonomy" id="39495"/>
    <lineage>
        <taxon>Bacteria</taxon>
        <taxon>Bacillati</taxon>
        <taxon>Bacillota</taxon>
        <taxon>Clostridia</taxon>
        <taxon>Eubacteriales</taxon>
        <taxon>Eubacteriaceae</taxon>
        <taxon>Eubacterium</taxon>
    </lineage>
</organism>
<dbReference type="EMBL" id="FUXZ01000006">
    <property type="protein sequence ID" value="SKA65526.1"/>
    <property type="molecule type" value="Genomic_DNA"/>
</dbReference>
<dbReference type="InterPro" id="IPR013785">
    <property type="entry name" value="Aldolase_TIM"/>
</dbReference>
<dbReference type="PANTHER" id="PTHR34266:SF2">
    <property type="entry name" value="THIAZOLE SYNTHASE"/>
    <property type="match status" value="1"/>
</dbReference>
<evidence type="ECO:0000256" key="7">
    <source>
        <dbReference type="ARBA" id="ARBA00049897"/>
    </source>
</evidence>
<gene>
    <name evidence="9" type="ORF">SAMN02745111_01121</name>
</gene>
<dbReference type="Gene3D" id="3.20.20.70">
    <property type="entry name" value="Aldolase class I"/>
    <property type="match status" value="1"/>
</dbReference>
<evidence type="ECO:0000313" key="10">
    <source>
        <dbReference type="Proteomes" id="UP000190814"/>
    </source>
</evidence>
<dbReference type="Pfam" id="PF05690">
    <property type="entry name" value="ThiG"/>
    <property type="match status" value="1"/>
</dbReference>